<accession>A0ABY4PPK3</accession>
<dbReference type="EMBL" id="CP097289">
    <property type="protein sequence ID" value="UQT55733.1"/>
    <property type="molecule type" value="Genomic_DNA"/>
</dbReference>
<dbReference type="Proteomes" id="UP000829992">
    <property type="component" value="Chromosome"/>
</dbReference>
<dbReference type="GO" id="GO:0008168">
    <property type="term" value="F:methyltransferase activity"/>
    <property type="evidence" value="ECO:0007669"/>
    <property type="project" value="UniProtKB-KW"/>
</dbReference>
<dbReference type="Pfam" id="PF13489">
    <property type="entry name" value="Methyltransf_23"/>
    <property type="match status" value="1"/>
</dbReference>
<keyword evidence="2" id="KW-1185">Reference proteome</keyword>
<keyword evidence="1" id="KW-0808">Transferase</keyword>
<dbReference type="GO" id="GO:0032259">
    <property type="term" value="P:methylation"/>
    <property type="evidence" value="ECO:0007669"/>
    <property type="project" value="UniProtKB-KW"/>
</dbReference>
<dbReference type="PANTHER" id="PTHR43861">
    <property type="entry name" value="TRANS-ACONITATE 2-METHYLTRANSFERASE-RELATED"/>
    <property type="match status" value="1"/>
</dbReference>
<name>A0ABY4PPK3_9ACTN</name>
<dbReference type="SUPFAM" id="SSF53335">
    <property type="entry name" value="S-adenosyl-L-methionine-dependent methyltransferases"/>
    <property type="match status" value="1"/>
</dbReference>
<evidence type="ECO:0000313" key="1">
    <source>
        <dbReference type="EMBL" id="UQT55733.1"/>
    </source>
</evidence>
<sequence>MPTAVESVAAQDAPSLAKIISHVVDLWPEHEKFLTGSLAGLDSRALRGTEEIAGLVWKLVEPEMADVVASYRWVCRRLLDEELYFRRHGCYRYASVREVEESGFYDSEDIHHYHRGLLLSQVLWRNHADVSQVYVRDFLSRCAAGSRLLEVGPGHGLFLALAARHATQALTGWDISPGSLHYTRRNLAEMGVHGVDLALHNIQDGVLGNDGFDRVVASELLEHVDDPGEVLRSLTGVMRPGAEIFINVPVNSPAPDHIRLWNTPDDFFGFVSSNGIIPTKTYAFPMSGYSEQRALDARVTISCVVIGEVK</sequence>
<dbReference type="CDD" id="cd02440">
    <property type="entry name" value="AdoMet_MTases"/>
    <property type="match status" value="1"/>
</dbReference>
<organism evidence="1 2">
    <name type="scientific">Streptomyces durmitorensis</name>
    <dbReference type="NCBI Taxonomy" id="319947"/>
    <lineage>
        <taxon>Bacteria</taxon>
        <taxon>Bacillati</taxon>
        <taxon>Actinomycetota</taxon>
        <taxon>Actinomycetes</taxon>
        <taxon>Kitasatosporales</taxon>
        <taxon>Streptomycetaceae</taxon>
        <taxon>Streptomyces</taxon>
    </lineage>
</organism>
<dbReference type="Gene3D" id="3.40.50.150">
    <property type="entry name" value="Vaccinia Virus protein VP39"/>
    <property type="match status" value="1"/>
</dbReference>
<evidence type="ECO:0000313" key="2">
    <source>
        <dbReference type="Proteomes" id="UP000829992"/>
    </source>
</evidence>
<dbReference type="RefSeq" id="WP_249587221.1">
    <property type="nucleotide sequence ID" value="NZ_BAAAQL010000008.1"/>
</dbReference>
<protein>
    <submittedName>
        <fullName evidence="1">Class I SAM-dependent methyltransferase</fullName>
    </submittedName>
</protein>
<proteinExistence type="predicted"/>
<keyword evidence="1" id="KW-0489">Methyltransferase</keyword>
<dbReference type="InterPro" id="IPR029063">
    <property type="entry name" value="SAM-dependent_MTases_sf"/>
</dbReference>
<reference evidence="1 2" key="1">
    <citation type="submission" date="2022-05" db="EMBL/GenBank/DDBJ databases">
        <authorList>
            <person name="Zhou X."/>
            <person name="Li K."/>
            <person name="Man Y."/>
        </authorList>
    </citation>
    <scope>NUCLEOTIDE SEQUENCE [LARGE SCALE GENOMIC DNA]</scope>
    <source>
        <strain evidence="1 2">MS405</strain>
    </source>
</reference>
<gene>
    <name evidence="1" type="ORF">M4V62_11840</name>
</gene>